<dbReference type="EMBL" id="JACASE010000008">
    <property type="protein sequence ID" value="KAF6441237.1"/>
    <property type="molecule type" value="Genomic_DNA"/>
</dbReference>
<comment type="caution">
    <text evidence="1">The sequence shown here is derived from an EMBL/GenBank/DDBJ whole genome shotgun (WGS) entry which is preliminary data.</text>
</comment>
<proteinExistence type="predicted"/>
<evidence type="ECO:0000313" key="2">
    <source>
        <dbReference type="Proteomes" id="UP000593571"/>
    </source>
</evidence>
<reference evidence="1 2" key="1">
    <citation type="journal article" date="2020" name="Nature">
        <title>Six reference-quality genomes reveal evolution of bat adaptations.</title>
        <authorList>
            <person name="Jebb D."/>
            <person name="Huang Z."/>
            <person name="Pippel M."/>
            <person name="Hughes G.M."/>
            <person name="Lavrichenko K."/>
            <person name="Devanna P."/>
            <person name="Winkler S."/>
            <person name="Jermiin L.S."/>
            <person name="Skirmuntt E.C."/>
            <person name="Katzourakis A."/>
            <person name="Burkitt-Gray L."/>
            <person name="Ray D.A."/>
            <person name="Sullivan K.A.M."/>
            <person name="Roscito J.G."/>
            <person name="Kirilenko B.M."/>
            <person name="Davalos L.M."/>
            <person name="Corthals A.P."/>
            <person name="Power M.L."/>
            <person name="Jones G."/>
            <person name="Ransome R.D."/>
            <person name="Dechmann D.K.N."/>
            <person name="Locatelli A.G."/>
            <person name="Puechmaille S.J."/>
            <person name="Fedrigo O."/>
            <person name="Jarvis E.D."/>
            <person name="Hiller M."/>
            <person name="Vernes S.C."/>
            <person name="Myers E.W."/>
            <person name="Teeling E.C."/>
        </authorList>
    </citation>
    <scope>NUCLEOTIDE SEQUENCE [LARGE SCALE GENOMIC DNA]</scope>
    <source>
        <strain evidence="1">MRouAeg1</strain>
        <tissue evidence="1">Muscle</tissue>
    </source>
</reference>
<dbReference type="Proteomes" id="UP000593571">
    <property type="component" value="Unassembled WGS sequence"/>
</dbReference>
<name>A0A7J8F0F3_ROUAE</name>
<evidence type="ECO:0000313" key="1">
    <source>
        <dbReference type="EMBL" id="KAF6441237.1"/>
    </source>
</evidence>
<keyword evidence="2" id="KW-1185">Reference proteome</keyword>
<sequence>MKKPSVELDKALNQANILINHTPAFDLTSENSRCSRRPSVPRGNKGYNIVMLRVETLFNILTSELLGHQRPRTGGSQGLECEPAPFRRHQREEQDLCLCPCCPLKPRCGGKSEGRKYVNRKHVNRAAQIANITKVRA</sequence>
<organism evidence="1 2">
    <name type="scientific">Rousettus aegyptiacus</name>
    <name type="common">Egyptian fruit bat</name>
    <name type="synonym">Pteropus aegyptiacus</name>
    <dbReference type="NCBI Taxonomy" id="9407"/>
    <lineage>
        <taxon>Eukaryota</taxon>
        <taxon>Metazoa</taxon>
        <taxon>Chordata</taxon>
        <taxon>Craniata</taxon>
        <taxon>Vertebrata</taxon>
        <taxon>Euteleostomi</taxon>
        <taxon>Mammalia</taxon>
        <taxon>Eutheria</taxon>
        <taxon>Laurasiatheria</taxon>
        <taxon>Chiroptera</taxon>
        <taxon>Yinpterochiroptera</taxon>
        <taxon>Pteropodoidea</taxon>
        <taxon>Pteropodidae</taxon>
        <taxon>Rousettinae</taxon>
        <taxon>Rousettus</taxon>
    </lineage>
</organism>
<dbReference type="AlphaFoldDB" id="A0A7J8F0F3"/>
<protein>
    <submittedName>
        <fullName evidence="1">Uncharacterized protein</fullName>
    </submittedName>
</protein>
<accession>A0A7J8F0F3</accession>
<gene>
    <name evidence="1" type="ORF">HJG63_012380</name>
</gene>